<reference evidence="2 3" key="1">
    <citation type="journal article" date="2002" name="Proc. Natl. Acad. Sci. U.S.A.">
        <title>The complete genome sequence of Chlorobium tepidum TLS, a photosynthetic, anaerobic, green-sulfur bacterium.</title>
        <authorList>
            <person name="Eisen J.A."/>
            <person name="Nelson K.E."/>
            <person name="Paulsen I.T."/>
            <person name="Heidelberg J.F."/>
            <person name="Wu M."/>
            <person name="Dodson R.J."/>
            <person name="Deboy R."/>
            <person name="Gwinn M.L."/>
            <person name="Nelson W.C."/>
            <person name="Haft D.H."/>
            <person name="Hickey E.K."/>
            <person name="Peterson J.D."/>
            <person name="Durkin A.S."/>
            <person name="Kolonay J.L."/>
            <person name="Yang F."/>
            <person name="Holt I."/>
            <person name="Umayam L.A."/>
            <person name="Mason T."/>
            <person name="Brenner M."/>
            <person name="Shea T.P."/>
            <person name="Parksey D."/>
            <person name="Nierman W.C."/>
            <person name="Feldblyum T.V."/>
            <person name="Hansen C.L."/>
            <person name="Craven M.B."/>
            <person name="Radune D."/>
            <person name="Vamathevan J."/>
            <person name="Khouri H."/>
            <person name="White O."/>
            <person name="Gruber T.M."/>
            <person name="Ketchum K.A."/>
            <person name="Venter J.C."/>
            <person name="Tettelin H."/>
            <person name="Bryant D.A."/>
            <person name="Fraser C.M."/>
        </authorList>
    </citation>
    <scope>NUCLEOTIDE SEQUENCE [LARGE SCALE GENOMIC DNA]</scope>
    <source>
        <strain evidence="3">ATCC 49652 / DSM 12025 / NBRC 103806 / TLS</strain>
    </source>
</reference>
<accession>Q8KFC0</accession>
<feature type="region of interest" description="Disordered" evidence="1">
    <location>
        <begin position="1"/>
        <end position="65"/>
    </location>
</feature>
<evidence type="ECO:0000313" key="2">
    <source>
        <dbReference type="EMBL" id="AAM71653.1"/>
    </source>
</evidence>
<sequence>MNHTKEATKNRNGQPKAKLRPELAEAQPEARLKTYRGWRPDEQVSRRQMGEARFSHESLPETINP</sequence>
<name>Q8KFC0_CHLTE</name>
<keyword evidence="3" id="KW-1185">Reference proteome</keyword>
<evidence type="ECO:0000256" key="1">
    <source>
        <dbReference type="SAM" id="MobiDB-lite"/>
    </source>
</evidence>
<dbReference type="Proteomes" id="UP000001007">
    <property type="component" value="Chromosome"/>
</dbReference>
<organism evidence="2 3">
    <name type="scientific">Chlorobaculum tepidum (strain ATCC 49652 / DSM 12025 / NBRC 103806 / TLS)</name>
    <name type="common">Chlorobium tepidum</name>
    <dbReference type="NCBI Taxonomy" id="194439"/>
    <lineage>
        <taxon>Bacteria</taxon>
        <taxon>Pseudomonadati</taxon>
        <taxon>Chlorobiota</taxon>
        <taxon>Chlorobiia</taxon>
        <taxon>Chlorobiales</taxon>
        <taxon>Chlorobiaceae</taxon>
        <taxon>Chlorobaculum</taxon>
    </lineage>
</organism>
<feature type="compositionally biased region" description="Basic and acidic residues" evidence="1">
    <location>
        <begin position="19"/>
        <end position="59"/>
    </location>
</feature>
<dbReference type="KEGG" id="cte:CT0407"/>
<dbReference type="AlphaFoldDB" id="Q8KFC0"/>
<dbReference type="EnsemblBacteria" id="AAM71653">
    <property type="protein sequence ID" value="AAM71653"/>
    <property type="gene ID" value="CT0407"/>
</dbReference>
<gene>
    <name evidence="2" type="ordered locus">CT0407</name>
</gene>
<protein>
    <submittedName>
        <fullName evidence="2">Uncharacterized protein</fullName>
    </submittedName>
</protein>
<dbReference type="EMBL" id="AE006470">
    <property type="protein sequence ID" value="AAM71653.1"/>
    <property type="molecule type" value="Genomic_DNA"/>
</dbReference>
<proteinExistence type="predicted"/>
<evidence type="ECO:0000313" key="3">
    <source>
        <dbReference type="Proteomes" id="UP000001007"/>
    </source>
</evidence>
<dbReference type="HOGENOM" id="CLU_2841832_0_0_10"/>